<dbReference type="SUPFAM" id="SSF52540">
    <property type="entry name" value="P-loop containing nucleoside triphosphate hydrolases"/>
    <property type="match status" value="1"/>
</dbReference>
<dbReference type="CDD" id="cd00882">
    <property type="entry name" value="Ras_like_GTPase"/>
    <property type="match status" value="1"/>
</dbReference>
<dbReference type="InterPro" id="IPR047985">
    <property type="entry name" value="StbB-like"/>
</dbReference>
<dbReference type="EMBL" id="JAHXZN010000016">
    <property type="protein sequence ID" value="MBW6533211.1"/>
    <property type="molecule type" value="Genomic_DNA"/>
</dbReference>
<accession>A0ABS7BUD5</accession>
<dbReference type="NCBIfam" id="NF041292">
    <property type="entry name" value="StbB"/>
    <property type="match status" value="1"/>
</dbReference>
<protein>
    <submittedName>
        <fullName evidence="1">GTPase domain-containing protein</fullName>
    </submittedName>
</protein>
<reference evidence="1 2" key="1">
    <citation type="submission" date="2021-07" db="EMBL/GenBank/DDBJ databases">
        <title>Sphingomonas sp.</title>
        <authorList>
            <person name="Feng G."/>
            <person name="Li J."/>
            <person name="Pan M."/>
        </authorList>
    </citation>
    <scope>NUCLEOTIDE SEQUENCE [LARGE SCALE GENOMIC DNA]</scope>
    <source>
        <strain evidence="1 2">RRHST34</strain>
    </source>
</reference>
<organism evidence="1 2">
    <name type="scientific">Sphingomonas citri</name>
    <dbReference type="NCBI Taxonomy" id="2862499"/>
    <lineage>
        <taxon>Bacteria</taxon>
        <taxon>Pseudomonadati</taxon>
        <taxon>Pseudomonadota</taxon>
        <taxon>Alphaproteobacteria</taxon>
        <taxon>Sphingomonadales</taxon>
        <taxon>Sphingomonadaceae</taxon>
        <taxon>Sphingomonas</taxon>
    </lineage>
</organism>
<comment type="caution">
    <text evidence="1">The sequence shown here is derived from an EMBL/GenBank/DDBJ whole genome shotgun (WGS) entry which is preliminary data.</text>
</comment>
<proteinExistence type="predicted"/>
<evidence type="ECO:0000313" key="2">
    <source>
        <dbReference type="Proteomes" id="UP000759103"/>
    </source>
</evidence>
<gene>
    <name evidence="1" type="ORF">KZ820_20915</name>
</gene>
<sequence>MKVAVINFSGNVGKSTVAKHLLQNRIKDAEFVAVESINSDEGDGDQVRGKQFGALQEQLMMLDAAVVDVGASNVEDFIKLMQQYRGSHEDFDLYVVPVVKESKQMRDTIATIQALKKMGVPAKKIRVVFNKVESDDVLEEAFFPIFAFHEGEKAFTLKTGAVIEYSDLFQRLRAMNMTVDELLADTTDWKAKLKNPANPEEKAQAANMISMRRLAASGKENLDAVYAAVVAK</sequence>
<dbReference type="RefSeq" id="WP_219750734.1">
    <property type="nucleotide sequence ID" value="NZ_JAHXZN010000016.1"/>
</dbReference>
<evidence type="ECO:0000313" key="1">
    <source>
        <dbReference type="EMBL" id="MBW6533211.1"/>
    </source>
</evidence>
<keyword evidence="2" id="KW-1185">Reference proteome</keyword>
<dbReference type="Gene3D" id="3.40.50.300">
    <property type="entry name" value="P-loop containing nucleotide triphosphate hydrolases"/>
    <property type="match status" value="1"/>
</dbReference>
<name>A0ABS7BUD5_9SPHN</name>
<dbReference type="InterPro" id="IPR027417">
    <property type="entry name" value="P-loop_NTPase"/>
</dbReference>
<dbReference type="Proteomes" id="UP000759103">
    <property type="component" value="Unassembled WGS sequence"/>
</dbReference>